<reference evidence="2" key="1">
    <citation type="submission" date="2020-08" db="EMBL/GenBank/DDBJ databases">
        <title>Plant Genome Project.</title>
        <authorList>
            <person name="Zhang R.-G."/>
        </authorList>
    </citation>
    <scope>NUCLEOTIDE SEQUENCE</scope>
    <source>
        <strain evidence="2">WSP0</strain>
        <tissue evidence="2">Leaf</tissue>
    </source>
</reference>
<evidence type="ECO:0008006" key="4">
    <source>
        <dbReference type="Google" id="ProtNLM"/>
    </source>
</evidence>
<keyword evidence="3" id="KW-1185">Reference proteome</keyword>
<feature type="compositionally biased region" description="Pro residues" evidence="1">
    <location>
        <begin position="78"/>
        <end position="95"/>
    </location>
</feature>
<feature type="compositionally biased region" description="Low complexity" evidence="1">
    <location>
        <begin position="96"/>
        <end position="118"/>
    </location>
</feature>
<evidence type="ECO:0000313" key="3">
    <source>
        <dbReference type="Proteomes" id="UP000823749"/>
    </source>
</evidence>
<dbReference type="AlphaFoldDB" id="A0AAV6J3S5"/>
<proteinExistence type="predicted"/>
<dbReference type="EMBL" id="JACTNZ010000008">
    <property type="protein sequence ID" value="KAG5535806.1"/>
    <property type="molecule type" value="Genomic_DNA"/>
</dbReference>
<sequence>MAGSGGLNPRAPAYIPLSYTTQTPFTNFPPLPLHIHHFHHFPFPSPPPLPPQPPSFFPTASQSPLLHPQSPLYTTPYPIHPPPPPPRVVEPPPIVGPETVRIGAPRSSSSTTSGFRSSQNHQKEPNFRASSSSRKWERRRGSMLKKYEVLPLSHCEEKTTVMIKNIPKLFKYVILPSFKY</sequence>
<accession>A0AAV6J3S5</accession>
<organism evidence="2 3">
    <name type="scientific">Rhododendron griersonianum</name>
    <dbReference type="NCBI Taxonomy" id="479676"/>
    <lineage>
        <taxon>Eukaryota</taxon>
        <taxon>Viridiplantae</taxon>
        <taxon>Streptophyta</taxon>
        <taxon>Embryophyta</taxon>
        <taxon>Tracheophyta</taxon>
        <taxon>Spermatophyta</taxon>
        <taxon>Magnoliopsida</taxon>
        <taxon>eudicotyledons</taxon>
        <taxon>Gunneridae</taxon>
        <taxon>Pentapetalae</taxon>
        <taxon>asterids</taxon>
        <taxon>Ericales</taxon>
        <taxon>Ericaceae</taxon>
        <taxon>Ericoideae</taxon>
        <taxon>Rhodoreae</taxon>
        <taxon>Rhododendron</taxon>
    </lineage>
</organism>
<comment type="caution">
    <text evidence="2">The sequence shown here is derived from an EMBL/GenBank/DDBJ whole genome shotgun (WGS) entry which is preliminary data.</text>
</comment>
<gene>
    <name evidence="2" type="ORF">RHGRI_023543</name>
</gene>
<evidence type="ECO:0000256" key="1">
    <source>
        <dbReference type="SAM" id="MobiDB-lite"/>
    </source>
</evidence>
<protein>
    <recommendedName>
        <fullName evidence="4">RNA-binding protein</fullName>
    </recommendedName>
</protein>
<feature type="compositionally biased region" description="Pro residues" evidence="1">
    <location>
        <begin position="45"/>
        <end position="56"/>
    </location>
</feature>
<dbReference type="Proteomes" id="UP000823749">
    <property type="component" value="Chromosome 8"/>
</dbReference>
<name>A0AAV6J3S5_9ERIC</name>
<evidence type="ECO:0000313" key="2">
    <source>
        <dbReference type="EMBL" id="KAG5535806.1"/>
    </source>
</evidence>
<feature type="region of interest" description="Disordered" evidence="1">
    <location>
        <begin position="45"/>
        <end position="138"/>
    </location>
</feature>